<evidence type="ECO:0000313" key="3">
    <source>
        <dbReference type="EMBL" id="TYB83326.1"/>
    </source>
</evidence>
<reference evidence="3 4" key="1">
    <citation type="submission" date="2019-08" db="EMBL/GenBank/DDBJ databases">
        <title>Identification of a novel species of the genus Boseongicola.</title>
        <authorList>
            <person name="Zhang X.-Q."/>
        </authorList>
    </citation>
    <scope>NUCLEOTIDE SEQUENCE [LARGE SCALE GENOMIC DNA]</scope>
    <source>
        <strain evidence="3 4">HY14</strain>
    </source>
</reference>
<comment type="caution">
    <text evidence="3">The sequence shown here is derived from an EMBL/GenBank/DDBJ whole genome shotgun (WGS) entry which is preliminary data.</text>
</comment>
<dbReference type="RefSeq" id="WP_148376416.1">
    <property type="nucleotide sequence ID" value="NZ_VSIY01000003.1"/>
</dbReference>
<dbReference type="InterPro" id="IPR023459">
    <property type="entry name" value="Tscrpt_elong_fac_GreA/B_fam"/>
</dbReference>
<gene>
    <name evidence="3" type="ORF">FVF75_03890</name>
</gene>
<dbReference type="SUPFAM" id="SSF54534">
    <property type="entry name" value="FKBP-like"/>
    <property type="match status" value="1"/>
</dbReference>
<dbReference type="GO" id="GO:0016301">
    <property type="term" value="F:kinase activity"/>
    <property type="evidence" value="ECO:0007669"/>
    <property type="project" value="UniProtKB-KW"/>
</dbReference>
<dbReference type="NCBIfam" id="NF004396">
    <property type="entry name" value="PRK05753.1"/>
    <property type="match status" value="1"/>
</dbReference>
<proteinExistence type="predicted"/>
<dbReference type="GO" id="GO:0006354">
    <property type="term" value="P:DNA-templated transcription elongation"/>
    <property type="evidence" value="ECO:0007669"/>
    <property type="project" value="TreeGrafter"/>
</dbReference>
<dbReference type="GO" id="GO:0003677">
    <property type="term" value="F:DNA binding"/>
    <property type="evidence" value="ECO:0007669"/>
    <property type="project" value="InterPro"/>
</dbReference>
<keyword evidence="3" id="KW-0418">Kinase</keyword>
<keyword evidence="4" id="KW-1185">Reference proteome</keyword>
<feature type="domain" description="Regulator of nucleoside diphosphate kinase N-terminal" evidence="2">
    <location>
        <begin position="16"/>
        <end position="56"/>
    </location>
</feature>
<dbReference type="InterPro" id="IPR029462">
    <property type="entry name" value="Rnk_N"/>
</dbReference>
<keyword evidence="3" id="KW-0808">Transferase</keyword>
<dbReference type="AlphaFoldDB" id="A0A5D0RQQ4"/>
<dbReference type="Gene3D" id="3.10.50.30">
    <property type="entry name" value="Transcription elongation factor, GreA/GreB, C-terminal domain"/>
    <property type="match status" value="1"/>
</dbReference>
<dbReference type="InterPro" id="IPR001437">
    <property type="entry name" value="Tscrpt_elong_fac_GreA/B_C"/>
</dbReference>
<dbReference type="Pfam" id="PF14760">
    <property type="entry name" value="Rnk_N"/>
    <property type="match status" value="1"/>
</dbReference>
<sequence>MNQIIQNTPLRRTKTPKIVVNQDDLAHLEGLAEGAMQRNPALADRLLDELGRARVVAAAKMPANVVAIGSTVTYRDETTGQEKAITLVYPEDADIARGRVSVMTPIGVALIGLAEGAAFHWDTRENQRRMLTVIRVDQDTDGDAN</sequence>
<evidence type="ECO:0000259" key="1">
    <source>
        <dbReference type="Pfam" id="PF01272"/>
    </source>
</evidence>
<accession>A0A5D0RQQ4</accession>
<dbReference type="Proteomes" id="UP000322080">
    <property type="component" value="Unassembled WGS sequence"/>
</dbReference>
<dbReference type="InterPro" id="IPR036953">
    <property type="entry name" value="GreA/GreB_C_sf"/>
</dbReference>
<dbReference type="Gene3D" id="1.10.286.20">
    <property type="match status" value="1"/>
</dbReference>
<name>A0A5D0RQQ4_9RHOB</name>
<evidence type="ECO:0000313" key="4">
    <source>
        <dbReference type="Proteomes" id="UP000322080"/>
    </source>
</evidence>
<dbReference type="GO" id="GO:0070063">
    <property type="term" value="F:RNA polymerase binding"/>
    <property type="evidence" value="ECO:0007669"/>
    <property type="project" value="InterPro"/>
</dbReference>
<protein>
    <submittedName>
        <fullName evidence="3">Nucleoside diphosphate kinase regulator</fullName>
    </submittedName>
</protein>
<feature type="domain" description="Transcription elongation factor GreA/GreB C-terminal" evidence="1">
    <location>
        <begin position="62"/>
        <end position="137"/>
    </location>
</feature>
<dbReference type="EMBL" id="VSIY01000003">
    <property type="protein sequence ID" value="TYB83326.1"/>
    <property type="molecule type" value="Genomic_DNA"/>
</dbReference>
<dbReference type="GO" id="GO:0032784">
    <property type="term" value="P:regulation of DNA-templated transcription elongation"/>
    <property type="evidence" value="ECO:0007669"/>
    <property type="project" value="InterPro"/>
</dbReference>
<organism evidence="3 4">
    <name type="scientific">Maritimibacter fusiformis</name>
    <dbReference type="NCBI Taxonomy" id="2603819"/>
    <lineage>
        <taxon>Bacteria</taxon>
        <taxon>Pseudomonadati</taxon>
        <taxon>Pseudomonadota</taxon>
        <taxon>Alphaproteobacteria</taxon>
        <taxon>Rhodobacterales</taxon>
        <taxon>Roseobacteraceae</taxon>
        <taxon>Maritimibacter</taxon>
    </lineage>
</organism>
<dbReference type="Pfam" id="PF01272">
    <property type="entry name" value="GreA_GreB"/>
    <property type="match status" value="1"/>
</dbReference>
<evidence type="ECO:0000259" key="2">
    <source>
        <dbReference type="Pfam" id="PF14760"/>
    </source>
</evidence>
<dbReference type="PANTHER" id="PTHR30437">
    <property type="entry name" value="TRANSCRIPTION ELONGATION FACTOR GREA"/>
    <property type="match status" value="1"/>
</dbReference>
<dbReference type="PANTHER" id="PTHR30437:SF5">
    <property type="entry name" value="REGULATOR OF NUCLEOSIDE DIPHOSPHATE KINASE"/>
    <property type="match status" value="1"/>
</dbReference>